<comment type="caution">
    <text evidence="1">The sequence shown here is derived from an EMBL/GenBank/DDBJ whole genome shotgun (WGS) entry which is preliminary data.</text>
</comment>
<name>A0A4Z2G0X0_9TELE</name>
<reference evidence="1 2" key="1">
    <citation type="submission" date="2019-03" db="EMBL/GenBank/DDBJ databases">
        <title>First draft genome of Liparis tanakae, snailfish: a comprehensive survey of snailfish specific genes.</title>
        <authorList>
            <person name="Kim W."/>
            <person name="Song I."/>
            <person name="Jeong J.-H."/>
            <person name="Kim D."/>
            <person name="Kim S."/>
            <person name="Ryu S."/>
            <person name="Song J.Y."/>
            <person name="Lee S.K."/>
        </authorList>
    </citation>
    <scope>NUCLEOTIDE SEQUENCE [LARGE SCALE GENOMIC DNA]</scope>
    <source>
        <tissue evidence="1">Muscle</tissue>
    </source>
</reference>
<gene>
    <name evidence="1" type="ORF">EYF80_043050</name>
</gene>
<protein>
    <submittedName>
        <fullName evidence="1">Uncharacterized protein</fullName>
    </submittedName>
</protein>
<dbReference type="Proteomes" id="UP000314294">
    <property type="component" value="Unassembled WGS sequence"/>
</dbReference>
<evidence type="ECO:0000313" key="2">
    <source>
        <dbReference type="Proteomes" id="UP000314294"/>
    </source>
</evidence>
<dbReference type="EMBL" id="SRLO01000775">
    <property type="protein sequence ID" value="TNN46765.1"/>
    <property type="molecule type" value="Genomic_DNA"/>
</dbReference>
<evidence type="ECO:0000313" key="1">
    <source>
        <dbReference type="EMBL" id="TNN46765.1"/>
    </source>
</evidence>
<organism evidence="1 2">
    <name type="scientific">Liparis tanakae</name>
    <name type="common">Tanaka's snailfish</name>
    <dbReference type="NCBI Taxonomy" id="230148"/>
    <lineage>
        <taxon>Eukaryota</taxon>
        <taxon>Metazoa</taxon>
        <taxon>Chordata</taxon>
        <taxon>Craniata</taxon>
        <taxon>Vertebrata</taxon>
        <taxon>Euteleostomi</taxon>
        <taxon>Actinopterygii</taxon>
        <taxon>Neopterygii</taxon>
        <taxon>Teleostei</taxon>
        <taxon>Neoteleostei</taxon>
        <taxon>Acanthomorphata</taxon>
        <taxon>Eupercaria</taxon>
        <taxon>Perciformes</taxon>
        <taxon>Cottioidei</taxon>
        <taxon>Cottales</taxon>
        <taxon>Liparidae</taxon>
        <taxon>Liparis</taxon>
    </lineage>
</organism>
<keyword evidence="2" id="KW-1185">Reference proteome</keyword>
<accession>A0A4Z2G0X0</accession>
<dbReference type="AlphaFoldDB" id="A0A4Z2G0X0"/>
<sequence length="244" mass="27537">MTQMEKIFSELVFGETLPKPTLVKLLKVKLSSQPVSVYGRSTKPMAYQMQASQWAMSTKVHMSKNRTAAPYSEYRSSFRATRTNLSSRAVFSRLVKSSYLVGARSEDDEVEGDRGEQIDGEPAFDVVLGYPAGPRDHLVVLVDVGRAEVDDDVHDEEHVHQEVRHVQRVACVATAPLAQRPVFIQEEELEYFFHRDVDDEPSADWQGGGLACSMLWQNIRPTQNTDRCHVVGRGTGRKIHDGYR</sequence>
<proteinExistence type="predicted"/>